<name>F4QJT8_9CAUL</name>
<dbReference type="PANTHER" id="PTHR43194:SF2">
    <property type="entry name" value="PEROXISOMAL MEMBRANE PROTEIN LPX1"/>
    <property type="match status" value="1"/>
</dbReference>
<dbReference type="PANTHER" id="PTHR43194">
    <property type="entry name" value="HYDROLASE ALPHA/BETA FOLD FAMILY"/>
    <property type="match status" value="1"/>
</dbReference>
<accession>F4QJT8</accession>
<dbReference type="SUPFAM" id="SSF53474">
    <property type="entry name" value="alpha/beta-Hydrolases"/>
    <property type="match status" value="1"/>
</dbReference>
<dbReference type="InterPro" id="IPR000073">
    <property type="entry name" value="AB_hydrolase_1"/>
</dbReference>
<dbReference type="InterPro" id="IPR050228">
    <property type="entry name" value="Carboxylesterase_BioH"/>
</dbReference>
<dbReference type="Gene3D" id="3.40.50.1820">
    <property type="entry name" value="alpha/beta hydrolase"/>
    <property type="match status" value="1"/>
</dbReference>
<dbReference type="Pfam" id="PF12697">
    <property type="entry name" value="Abhydrolase_6"/>
    <property type="match status" value="1"/>
</dbReference>
<sequence>MDAIYSDIWYQSADTRLRLYARDYGGSGMPVLCMHGLTRNSADFEWIAAHLAQRYRVISVDQRGRGKSQWDNQPAHYTPGVYVQDMFKLLGELGITRAALIGTSMGGLMSMIMGAFAPQMVIGMVINDVGPELDPAGLARIAGYTGKGVAVASWEEAAARARETNSVAFPDYHDDDWLAFARRTYEARHDGSIAPAYDPAISQAFATPEPTVAPPDLWGMWDKLEGLPILAVRGEISDLLSAETLKQMGERHVGMHAVTVRNRGHAPMLDEGEAVTAIETFLEGLEP</sequence>
<evidence type="ECO:0000259" key="1">
    <source>
        <dbReference type="Pfam" id="PF12697"/>
    </source>
</evidence>
<dbReference type="AlphaFoldDB" id="F4QJT8"/>
<dbReference type="eggNOG" id="COG0596">
    <property type="taxonomic scope" value="Bacteria"/>
</dbReference>
<evidence type="ECO:0000313" key="2">
    <source>
        <dbReference type="EMBL" id="EGF93195.1"/>
    </source>
</evidence>
<dbReference type="EMBL" id="GL883077">
    <property type="protein sequence ID" value="EGF93195.1"/>
    <property type="molecule type" value="Genomic_DNA"/>
</dbReference>
<organism evidence="2 3">
    <name type="scientific">Asticcacaulis biprosthecium C19</name>
    <dbReference type="NCBI Taxonomy" id="715226"/>
    <lineage>
        <taxon>Bacteria</taxon>
        <taxon>Pseudomonadati</taxon>
        <taxon>Pseudomonadota</taxon>
        <taxon>Alphaproteobacteria</taxon>
        <taxon>Caulobacterales</taxon>
        <taxon>Caulobacteraceae</taxon>
        <taxon>Asticcacaulis</taxon>
    </lineage>
</organism>
<feature type="domain" description="AB hydrolase-1" evidence="1">
    <location>
        <begin position="31"/>
        <end position="276"/>
    </location>
</feature>
<keyword evidence="2" id="KW-0378">Hydrolase</keyword>
<dbReference type="Proteomes" id="UP000006512">
    <property type="component" value="Unassembled WGS sequence"/>
</dbReference>
<evidence type="ECO:0000313" key="3">
    <source>
        <dbReference type="Proteomes" id="UP000006512"/>
    </source>
</evidence>
<proteinExistence type="predicted"/>
<dbReference type="STRING" id="715226.ABI_16350"/>
<keyword evidence="3" id="KW-1185">Reference proteome</keyword>
<gene>
    <name evidence="2" type="ORF">ABI_16350</name>
</gene>
<protein>
    <submittedName>
        <fullName evidence="2">Alpha/beta fold family hydrolase</fullName>
    </submittedName>
</protein>
<reference evidence="3" key="1">
    <citation type="submission" date="2011-03" db="EMBL/GenBank/DDBJ databases">
        <title>Draft genome sequence of Brevundimonas diminuta.</title>
        <authorList>
            <person name="Brown P.J.B."/>
            <person name="Buechlein A."/>
            <person name="Hemmerich C."/>
            <person name="Brun Y.V."/>
        </authorList>
    </citation>
    <scope>NUCLEOTIDE SEQUENCE [LARGE SCALE GENOMIC DNA]</scope>
    <source>
        <strain evidence="3">C19</strain>
    </source>
</reference>
<dbReference type="GO" id="GO:0016787">
    <property type="term" value="F:hydrolase activity"/>
    <property type="evidence" value="ECO:0007669"/>
    <property type="project" value="UniProtKB-KW"/>
</dbReference>
<dbReference type="InterPro" id="IPR029058">
    <property type="entry name" value="AB_hydrolase_fold"/>
</dbReference>
<dbReference type="HOGENOM" id="CLU_020336_1_1_5"/>
<dbReference type="RefSeq" id="WP_006272387.1">
    <property type="nucleotide sequence ID" value="NZ_GL883077.1"/>
</dbReference>